<feature type="region of interest" description="Disordered" evidence="2">
    <location>
        <begin position="175"/>
        <end position="242"/>
    </location>
</feature>
<dbReference type="InterPro" id="IPR001138">
    <property type="entry name" value="Zn2Cys6_DnaBD"/>
</dbReference>
<evidence type="ECO:0000313" key="3">
    <source>
        <dbReference type="EMBL" id="KAF2170946.1"/>
    </source>
</evidence>
<dbReference type="Proteomes" id="UP000799537">
    <property type="component" value="Unassembled WGS sequence"/>
</dbReference>
<dbReference type="RefSeq" id="XP_033671835.1">
    <property type="nucleotide sequence ID" value="XM_033811735.1"/>
</dbReference>
<evidence type="ECO:0000313" key="4">
    <source>
        <dbReference type="Proteomes" id="UP000799537"/>
    </source>
</evidence>
<keyword evidence="1" id="KW-0539">Nucleus</keyword>
<proteinExistence type="predicted"/>
<sequence>MAQTTAASAGSGAELADADAQRHTTLTISAPPQTPTAQAPSIPARRPQATSLGARRGSCREQGLSQVPTRSWSSLLYRRQTTCFLPTQQAALTQPRSRTLPPSAFDTTSEPSAVACLENAPSTSSSTPCNAASLNMAPNRPRCQRCVNMKKLCEGGHPCARCSKANTDCIPHTTDVSRSAAAKPPRRQIARKAPVQPSPVEEDSDQDDQDASDDDQPTPAPPGLPRLTSLRTKASGPDTWPDLMWSYVGNGQYCRKDGRDRVMMMRRGAAAKRSNLVAPTAAVESSSSAGGLGDNDTAFQGVIPAAFGAPLGPSANSASASEVPEELNELGWNWALWNTPIDNTSTRPMQSDSVPQPSNTEAQTEDRPAHGDLSTAAILNPTTAEDISLAQQQHEDFYTQITGMEPSTLSENRQGTMTGLNQDSRPRLASSGPQLTSSRSSTQAVELEHPFGNIRNTHATEMEYANVPTQPLSQRMETPPLPGQRAGIESGSTRMQPLGEASTVHATEALATASQAHLINTQPPLSLAGSNATGSALLAPASSAPGTQNAPSWSMAKRIGVTAEAKWGFTVMENGAEGRGNMKGLKLGLAFCILLKTCFCF</sequence>
<accession>A0A6A6CZY8</accession>
<gene>
    <name evidence="3" type="ORF">M409DRAFT_51188</name>
</gene>
<dbReference type="AlphaFoldDB" id="A0A6A6CZY8"/>
<feature type="compositionally biased region" description="Low complexity" evidence="2">
    <location>
        <begin position="28"/>
        <end position="44"/>
    </location>
</feature>
<feature type="compositionally biased region" description="Low complexity" evidence="2">
    <location>
        <begin position="1"/>
        <end position="15"/>
    </location>
</feature>
<dbReference type="EMBL" id="ML993584">
    <property type="protein sequence ID" value="KAF2170946.1"/>
    <property type="molecule type" value="Genomic_DNA"/>
</dbReference>
<feature type="region of interest" description="Disordered" evidence="2">
    <location>
        <begin position="405"/>
        <end position="445"/>
    </location>
</feature>
<dbReference type="GeneID" id="54565007"/>
<dbReference type="GO" id="GO:0000981">
    <property type="term" value="F:DNA-binding transcription factor activity, RNA polymerase II-specific"/>
    <property type="evidence" value="ECO:0007669"/>
    <property type="project" value="InterPro"/>
</dbReference>
<feature type="compositionally biased region" description="Acidic residues" evidence="2">
    <location>
        <begin position="200"/>
        <end position="216"/>
    </location>
</feature>
<feature type="compositionally biased region" description="Polar residues" evidence="2">
    <location>
        <begin position="431"/>
        <end position="444"/>
    </location>
</feature>
<reference evidence="3" key="1">
    <citation type="journal article" date="2020" name="Stud. Mycol.">
        <title>101 Dothideomycetes genomes: a test case for predicting lifestyles and emergence of pathogens.</title>
        <authorList>
            <person name="Haridas S."/>
            <person name="Albert R."/>
            <person name="Binder M."/>
            <person name="Bloem J."/>
            <person name="Labutti K."/>
            <person name="Salamov A."/>
            <person name="Andreopoulos B."/>
            <person name="Baker S."/>
            <person name="Barry K."/>
            <person name="Bills G."/>
            <person name="Bluhm B."/>
            <person name="Cannon C."/>
            <person name="Castanera R."/>
            <person name="Culley D."/>
            <person name="Daum C."/>
            <person name="Ezra D."/>
            <person name="Gonzalez J."/>
            <person name="Henrissat B."/>
            <person name="Kuo A."/>
            <person name="Liang C."/>
            <person name="Lipzen A."/>
            <person name="Lutzoni F."/>
            <person name="Magnuson J."/>
            <person name="Mondo S."/>
            <person name="Nolan M."/>
            <person name="Ohm R."/>
            <person name="Pangilinan J."/>
            <person name="Park H.-J."/>
            <person name="Ramirez L."/>
            <person name="Alfaro M."/>
            <person name="Sun H."/>
            <person name="Tritt A."/>
            <person name="Yoshinaga Y."/>
            <person name="Zwiers L.-H."/>
            <person name="Turgeon B."/>
            <person name="Goodwin S."/>
            <person name="Spatafora J."/>
            <person name="Crous P."/>
            <person name="Grigoriev I."/>
        </authorList>
    </citation>
    <scope>NUCLEOTIDE SEQUENCE</scope>
    <source>
        <strain evidence="3">ATCC 36951</strain>
    </source>
</reference>
<evidence type="ECO:0000256" key="2">
    <source>
        <dbReference type="SAM" id="MobiDB-lite"/>
    </source>
</evidence>
<feature type="region of interest" description="Disordered" evidence="2">
    <location>
        <begin position="341"/>
        <end position="371"/>
    </location>
</feature>
<feature type="compositionally biased region" description="Polar residues" evidence="2">
    <location>
        <begin position="405"/>
        <end position="423"/>
    </location>
</feature>
<dbReference type="CDD" id="cd00067">
    <property type="entry name" value="GAL4"/>
    <property type="match status" value="1"/>
</dbReference>
<evidence type="ECO:0000256" key="1">
    <source>
        <dbReference type="ARBA" id="ARBA00023242"/>
    </source>
</evidence>
<dbReference type="GO" id="GO:0008270">
    <property type="term" value="F:zinc ion binding"/>
    <property type="evidence" value="ECO:0007669"/>
    <property type="project" value="InterPro"/>
</dbReference>
<protein>
    <submittedName>
        <fullName evidence="3">Uncharacterized protein</fullName>
    </submittedName>
</protein>
<feature type="compositionally biased region" description="Polar residues" evidence="2">
    <location>
        <begin position="341"/>
        <end position="362"/>
    </location>
</feature>
<name>A0A6A6CZY8_ZASCE</name>
<feature type="region of interest" description="Disordered" evidence="2">
    <location>
        <begin position="1"/>
        <end position="65"/>
    </location>
</feature>
<organism evidence="3 4">
    <name type="scientific">Zasmidium cellare ATCC 36951</name>
    <dbReference type="NCBI Taxonomy" id="1080233"/>
    <lineage>
        <taxon>Eukaryota</taxon>
        <taxon>Fungi</taxon>
        <taxon>Dikarya</taxon>
        <taxon>Ascomycota</taxon>
        <taxon>Pezizomycotina</taxon>
        <taxon>Dothideomycetes</taxon>
        <taxon>Dothideomycetidae</taxon>
        <taxon>Mycosphaerellales</taxon>
        <taxon>Mycosphaerellaceae</taxon>
        <taxon>Zasmidium</taxon>
    </lineage>
</organism>
<keyword evidence="4" id="KW-1185">Reference proteome</keyword>
<dbReference type="OrthoDB" id="3266505at2759"/>